<accession>A0A3Q3FMJ5</accession>
<dbReference type="GO" id="GO:0005813">
    <property type="term" value="C:centrosome"/>
    <property type="evidence" value="ECO:0007669"/>
    <property type="project" value="TreeGrafter"/>
</dbReference>
<feature type="region of interest" description="Disordered" evidence="1">
    <location>
        <begin position="523"/>
        <end position="551"/>
    </location>
</feature>
<sequence length="754" mass="83712">EASCVKHSENLFLFEFLVENVRLERPGKVSDRLALGVRLLDFPTLLIYQPDDLSSRNTVHTEQEGKDKPGEYIFNRGKSCFFKMSLQSLHIQFSNTPLYAMLLDVTEESPRLVGSSLTSLAKVVDRIKQEGTSSPSSHRERGLASLCNLAGERIGAISLSYKLVCLGASLLPHITEERGFKSTRLPGGQQQEHVKEENKSSLSFPLENASSPTMDKSELNVRSDEQTDLKILLDEDKLDDGAACCSAESQNENHCEEDLTAFCPPRLYFSNTTQERSRNEKVDYKLLNLDLEAFTFEESCSEEEKDETPGCHQKVAFTSNVSSHQEASGVTPNILREALKQLPLLNALVAELSLLTDSVQPSQAGIYRPELTDIHLKHPRNCSTPIINPAKIKDSQEEAITGNKSSSKPHRKKLVFGTTKTFNLRLKQVSPLKVKHRECMGLIQKETQLRTVAGKTKSSRKAVKSSKRKSLLNQSHSLNENIETVMQSVTADSALRAERNAHERGFSAEDFGPQTELKYFHLPRVDGDSIPPGKDEHQSKSDQSESEFDGHKFKFLLPRVKEKLNSRHSSSLESSMNGNQDVDYADDFDSLESSDASLSKPGSPESSRTKTKSPVCPDSRSDEMKPVPAPVKAPSSPRRALKGTHIIRPRTPSSEGDNGDGSASLQTVCSRKQVTAGDRVERRSGAASFLSSRGERTESPGDYDSVRGFSDKSISSFEAQEAEELEDELGSLDFRKKYQHISELVARKLPGYTM</sequence>
<dbReference type="GO" id="GO:0051256">
    <property type="term" value="P:mitotic spindle midzone assembly"/>
    <property type="evidence" value="ECO:0007669"/>
    <property type="project" value="TreeGrafter"/>
</dbReference>
<feature type="compositionally biased region" description="Basic residues" evidence="1">
    <location>
        <begin position="639"/>
        <end position="648"/>
    </location>
</feature>
<dbReference type="OMA" id="AVHQKMS"/>
<evidence type="ECO:0000313" key="3">
    <source>
        <dbReference type="Proteomes" id="UP000264800"/>
    </source>
</evidence>
<feature type="region of interest" description="Disordered" evidence="1">
    <location>
        <begin position="451"/>
        <end position="478"/>
    </location>
</feature>
<dbReference type="Ensembl" id="ENSKMAT00000014136.1">
    <property type="protein sequence ID" value="ENSKMAP00000013927.1"/>
    <property type="gene ID" value="ENSKMAG00000010452.1"/>
</dbReference>
<dbReference type="InterPro" id="IPR039302">
    <property type="entry name" value="MAP10"/>
</dbReference>
<organism evidence="2 3">
    <name type="scientific">Kryptolebias marmoratus</name>
    <name type="common">Mangrove killifish</name>
    <name type="synonym">Rivulus marmoratus</name>
    <dbReference type="NCBI Taxonomy" id="37003"/>
    <lineage>
        <taxon>Eukaryota</taxon>
        <taxon>Metazoa</taxon>
        <taxon>Chordata</taxon>
        <taxon>Craniata</taxon>
        <taxon>Vertebrata</taxon>
        <taxon>Euteleostomi</taxon>
        <taxon>Actinopterygii</taxon>
        <taxon>Neopterygii</taxon>
        <taxon>Teleostei</taxon>
        <taxon>Neoteleostei</taxon>
        <taxon>Acanthomorphata</taxon>
        <taxon>Ovalentaria</taxon>
        <taxon>Atherinomorphae</taxon>
        <taxon>Cyprinodontiformes</taxon>
        <taxon>Rivulidae</taxon>
        <taxon>Kryptolebias</taxon>
    </lineage>
</organism>
<reference evidence="2" key="1">
    <citation type="submission" date="2025-08" db="UniProtKB">
        <authorList>
            <consortium name="Ensembl"/>
        </authorList>
    </citation>
    <scope>IDENTIFICATION</scope>
</reference>
<dbReference type="GO" id="GO:0030496">
    <property type="term" value="C:midbody"/>
    <property type="evidence" value="ECO:0007669"/>
    <property type="project" value="TreeGrafter"/>
</dbReference>
<feature type="region of interest" description="Disordered" evidence="1">
    <location>
        <begin position="182"/>
        <end position="222"/>
    </location>
</feature>
<keyword evidence="3" id="KW-1185">Reference proteome</keyword>
<evidence type="ECO:0000256" key="1">
    <source>
        <dbReference type="SAM" id="MobiDB-lite"/>
    </source>
</evidence>
<protein>
    <submittedName>
        <fullName evidence="2">Microtubule associated protein 10</fullName>
    </submittedName>
</protein>
<dbReference type="AlphaFoldDB" id="A0A3Q3FMJ5"/>
<dbReference type="GO" id="GO:0031122">
    <property type="term" value="P:cytoplasmic microtubule organization"/>
    <property type="evidence" value="ECO:0007669"/>
    <property type="project" value="TreeGrafter"/>
</dbReference>
<dbReference type="GeneTree" id="ENSGT00390000008459"/>
<dbReference type="GO" id="GO:0005881">
    <property type="term" value="C:cytoplasmic microtubule"/>
    <property type="evidence" value="ECO:0007669"/>
    <property type="project" value="TreeGrafter"/>
</dbReference>
<proteinExistence type="predicted"/>
<dbReference type="Proteomes" id="UP000264800">
    <property type="component" value="Unplaced"/>
</dbReference>
<reference evidence="2" key="2">
    <citation type="submission" date="2025-09" db="UniProtKB">
        <authorList>
            <consortium name="Ensembl"/>
        </authorList>
    </citation>
    <scope>IDENTIFICATION</scope>
</reference>
<feature type="compositionally biased region" description="Polar residues" evidence="1">
    <location>
        <begin position="200"/>
        <end position="214"/>
    </location>
</feature>
<dbReference type="GO" id="GO:1990023">
    <property type="term" value="C:mitotic spindle midzone"/>
    <property type="evidence" value="ECO:0007669"/>
    <property type="project" value="TreeGrafter"/>
</dbReference>
<dbReference type="GO" id="GO:0008017">
    <property type="term" value="F:microtubule binding"/>
    <property type="evidence" value="ECO:0007669"/>
    <property type="project" value="InterPro"/>
</dbReference>
<dbReference type="PANTHER" id="PTHR21831">
    <property type="entry name" value="MICROTUBULE-ASSOCIATED PROTEIN 10"/>
    <property type="match status" value="1"/>
</dbReference>
<dbReference type="GO" id="GO:0097431">
    <property type="term" value="C:mitotic spindle pole"/>
    <property type="evidence" value="ECO:0007669"/>
    <property type="project" value="TreeGrafter"/>
</dbReference>
<feature type="compositionally biased region" description="Polar residues" evidence="1">
    <location>
        <begin position="651"/>
        <end position="673"/>
    </location>
</feature>
<feature type="compositionally biased region" description="Acidic residues" evidence="1">
    <location>
        <begin position="583"/>
        <end position="592"/>
    </location>
</feature>
<feature type="compositionally biased region" description="Basic residues" evidence="1">
    <location>
        <begin position="457"/>
        <end position="470"/>
    </location>
</feature>
<dbReference type="Pfam" id="PF14924">
    <property type="entry name" value="MAP10_N"/>
    <property type="match status" value="1"/>
</dbReference>
<evidence type="ECO:0000313" key="2">
    <source>
        <dbReference type="Ensembl" id="ENSKMAP00000013927.1"/>
    </source>
</evidence>
<dbReference type="PANTHER" id="PTHR21831:SF2">
    <property type="entry name" value="MICROTUBULE-ASSOCIATED PROTEIN 10"/>
    <property type="match status" value="1"/>
</dbReference>
<dbReference type="GO" id="GO:0032467">
    <property type="term" value="P:positive regulation of cytokinesis"/>
    <property type="evidence" value="ECO:0007669"/>
    <property type="project" value="TreeGrafter"/>
</dbReference>
<feature type="region of interest" description="Disordered" evidence="1">
    <location>
        <begin position="566"/>
        <end position="709"/>
    </location>
</feature>
<name>A0A3Q3FMJ5_KRYMA</name>